<dbReference type="InterPro" id="IPR009821">
    <property type="entry name" value="DUF1391"/>
</dbReference>
<protein>
    <recommendedName>
        <fullName evidence="2">DUF1391 domain-containing protein</fullName>
    </recommendedName>
</protein>
<dbReference type="HOGENOM" id="CLU_191375_0_1_6"/>
<dbReference type="KEGG" id="spe:Spro_4948"/>
<proteinExistence type="predicted"/>
<dbReference type="OrthoDB" id="8454411at2"/>
<gene>
    <name evidence="1" type="ordered locus">Spro_4948</name>
</gene>
<accession>A8GLQ0</accession>
<evidence type="ECO:0000313" key="1">
    <source>
        <dbReference type="EMBL" id="ABV44040.1"/>
    </source>
</evidence>
<reference evidence="1" key="1">
    <citation type="submission" date="2007-09" db="EMBL/GenBank/DDBJ databases">
        <title>Complete sequence of plasmid of Serratia proteamaculans 568.</title>
        <authorList>
            <consortium name="US DOE Joint Genome Institute"/>
            <person name="Copeland A."/>
            <person name="Lucas S."/>
            <person name="Lapidus A."/>
            <person name="Barry K."/>
            <person name="Glavina del Rio T."/>
            <person name="Dalin E."/>
            <person name="Tice H."/>
            <person name="Pitluck S."/>
            <person name="Chain P."/>
            <person name="Malfatti S."/>
            <person name="Shin M."/>
            <person name="Vergez L."/>
            <person name="Schmutz J."/>
            <person name="Larimer F."/>
            <person name="Land M."/>
            <person name="Hauser L."/>
            <person name="Kyrpides N."/>
            <person name="Kim E."/>
            <person name="Taghavi S."/>
            <person name="Newman L."/>
            <person name="Vangronsveld J."/>
            <person name="van der Lelie D."/>
            <person name="Richardson P."/>
        </authorList>
    </citation>
    <scope>NUCLEOTIDE SEQUENCE [LARGE SCALE GENOMIC DNA]</scope>
    <source>
        <strain evidence="1">568</strain>
        <plasmid evidence="1">pSPRO01</plasmid>
    </source>
</reference>
<dbReference type="AlphaFoldDB" id="A8GLQ0"/>
<dbReference type="eggNOG" id="ENOG50331M0">
    <property type="taxonomic scope" value="Bacteria"/>
</dbReference>
<geneLocation type="plasmid" evidence="1">
    <name>pSPRO01</name>
</geneLocation>
<name>A8GLQ0_SERP5</name>
<organism evidence="1">
    <name type="scientific">Serratia proteamaculans (strain 568)</name>
    <dbReference type="NCBI Taxonomy" id="399741"/>
    <lineage>
        <taxon>Bacteria</taxon>
        <taxon>Pseudomonadati</taxon>
        <taxon>Pseudomonadota</taxon>
        <taxon>Gammaproteobacteria</taxon>
        <taxon>Enterobacterales</taxon>
        <taxon>Yersiniaceae</taxon>
        <taxon>Serratia</taxon>
    </lineage>
</organism>
<dbReference type="Pfam" id="PF07151">
    <property type="entry name" value="DUF1391"/>
    <property type="match status" value="1"/>
</dbReference>
<evidence type="ECO:0008006" key="2">
    <source>
        <dbReference type="Google" id="ProtNLM"/>
    </source>
</evidence>
<sequence>MVISTTEQSAKVKTGDNPMINFENETLDCGNNERVKMGVFPNGDGTFTAMTYTQSRTFKTESGAAKWLLRQLAD</sequence>
<dbReference type="EMBL" id="CP000827">
    <property type="protein sequence ID" value="ABV44040.1"/>
    <property type="molecule type" value="Genomic_DNA"/>
</dbReference>
<keyword evidence="1" id="KW-0614">Plasmid</keyword>